<reference evidence="3" key="1">
    <citation type="submission" date="2022-06" db="EMBL/GenBank/DDBJ databases">
        <title>Diverse halophilic archaea isolated from saline environments.</title>
        <authorList>
            <person name="Cui H.-L."/>
        </authorList>
    </citation>
    <scope>NUCLEOTIDE SEQUENCE</scope>
    <source>
        <strain evidence="3">WLHS1</strain>
        <plasmid evidence="3">unnamed1</plasmid>
    </source>
</reference>
<keyword evidence="3" id="KW-0614">Plasmid</keyword>
<dbReference type="EMBL" id="CP100356">
    <property type="protein sequence ID" value="UTF55634.1"/>
    <property type="molecule type" value="Genomic_DNA"/>
</dbReference>
<dbReference type="KEGG" id="sawl:NGM29_19745"/>
<evidence type="ECO:0000259" key="2">
    <source>
        <dbReference type="Pfam" id="PF07883"/>
    </source>
</evidence>
<dbReference type="RefSeq" id="WP_254160870.1">
    <property type="nucleotide sequence ID" value="NZ_CP100356.1"/>
</dbReference>
<accession>A0A9E7NBY4</accession>
<sequence length="181" mass="20607">MVKDEVPKSELTPEELSRTHLPDQTMYKIGTEHSEDTDSEGVRSTPLVIRTNEFRLLYFEMEPPEKIDWHTHAPGLDEVNLCLDGRARYTLERGDGSHQTLEIGPMEFVYVPGGARHKIEAIGERCHESLSAAKFDTVARLEALEDDTDATDSDESEWQDALFVDRKRNEVVALDENYVSK</sequence>
<organism evidence="3 4">
    <name type="scientific">Natronosalvus rutilus</name>
    <dbReference type="NCBI Taxonomy" id="2953753"/>
    <lineage>
        <taxon>Archaea</taxon>
        <taxon>Methanobacteriati</taxon>
        <taxon>Methanobacteriota</taxon>
        <taxon>Stenosarchaea group</taxon>
        <taxon>Halobacteria</taxon>
        <taxon>Halobacteriales</taxon>
        <taxon>Natrialbaceae</taxon>
        <taxon>Natronosalvus</taxon>
    </lineage>
</organism>
<evidence type="ECO:0000313" key="4">
    <source>
        <dbReference type="Proteomes" id="UP001056855"/>
    </source>
</evidence>
<dbReference type="Pfam" id="PF07883">
    <property type="entry name" value="Cupin_2"/>
    <property type="match status" value="1"/>
</dbReference>
<dbReference type="AlphaFoldDB" id="A0A9E7NBY4"/>
<evidence type="ECO:0000256" key="1">
    <source>
        <dbReference type="SAM" id="MobiDB-lite"/>
    </source>
</evidence>
<dbReference type="GeneID" id="73292329"/>
<gene>
    <name evidence="3" type="ORF">NGM29_19745</name>
</gene>
<protein>
    <submittedName>
        <fullName evidence="3">Cupin domain-containing protein</fullName>
    </submittedName>
</protein>
<dbReference type="Proteomes" id="UP001056855">
    <property type="component" value="Plasmid unnamed1"/>
</dbReference>
<proteinExistence type="predicted"/>
<dbReference type="Gene3D" id="2.60.120.10">
    <property type="entry name" value="Jelly Rolls"/>
    <property type="match status" value="1"/>
</dbReference>
<geneLocation type="plasmid" evidence="3 4">
    <name>unnamed1</name>
</geneLocation>
<feature type="domain" description="Cupin type-2" evidence="2">
    <location>
        <begin position="58"/>
        <end position="124"/>
    </location>
</feature>
<dbReference type="InterPro" id="IPR014710">
    <property type="entry name" value="RmlC-like_jellyroll"/>
</dbReference>
<evidence type="ECO:0000313" key="3">
    <source>
        <dbReference type="EMBL" id="UTF55634.1"/>
    </source>
</evidence>
<feature type="region of interest" description="Disordered" evidence="1">
    <location>
        <begin position="1"/>
        <end position="43"/>
    </location>
</feature>
<keyword evidence="4" id="KW-1185">Reference proteome</keyword>
<dbReference type="InterPro" id="IPR013096">
    <property type="entry name" value="Cupin_2"/>
</dbReference>
<dbReference type="InterPro" id="IPR011051">
    <property type="entry name" value="RmlC_Cupin_sf"/>
</dbReference>
<name>A0A9E7NBY4_9EURY</name>
<dbReference type="SUPFAM" id="SSF51182">
    <property type="entry name" value="RmlC-like cupins"/>
    <property type="match status" value="1"/>
</dbReference>